<dbReference type="Gene3D" id="3.40.395.10">
    <property type="entry name" value="Adenoviral Proteinase, Chain A"/>
    <property type="match status" value="1"/>
</dbReference>
<accession>A0A0D2KWS1</accession>
<dbReference type="SUPFAM" id="SSF54001">
    <property type="entry name" value="Cysteine proteinases"/>
    <property type="match status" value="1"/>
</dbReference>
<dbReference type="STRING" id="945553.A0A0D2KWS1"/>
<evidence type="ECO:0000313" key="2">
    <source>
        <dbReference type="Proteomes" id="UP000054270"/>
    </source>
</evidence>
<dbReference type="AlphaFoldDB" id="A0A0D2KWS1"/>
<dbReference type="OrthoDB" id="1939479at2759"/>
<dbReference type="EMBL" id="KN817582">
    <property type="protein sequence ID" value="KJA19062.1"/>
    <property type="molecule type" value="Genomic_DNA"/>
</dbReference>
<keyword evidence="2" id="KW-1185">Reference proteome</keyword>
<name>A0A0D2KWS1_HYPSF</name>
<gene>
    <name evidence="1" type="ORF">HYPSUDRAFT_69547</name>
</gene>
<sequence>MRPKTPFFANLLPLQVQPRLRPPVLALPTSLPPEDEENVNEIMRKRGMVVKFVREQVSQTDLSRLLPGQCLNDQIINFYGALLLARSEAEVSARR</sequence>
<evidence type="ECO:0000313" key="1">
    <source>
        <dbReference type="EMBL" id="KJA19062.1"/>
    </source>
</evidence>
<reference evidence="2" key="1">
    <citation type="submission" date="2014-04" db="EMBL/GenBank/DDBJ databases">
        <title>Evolutionary Origins and Diversification of the Mycorrhizal Mutualists.</title>
        <authorList>
            <consortium name="DOE Joint Genome Institute"/>
            <consortium name="Mycorrhizal Genomics Consortium"/>
            <person name="Kohler A."/>
            <person name="Kuo A."/>
            <person name="Nagy L.G."/>
            <person name="Floudas D."/>
            <person name="Copeland A."/>
            <person name="Barry K.W."/>
            <person name="Cichocki N."/>
            <person name="Veneault-Fourrey C."/>
            <person name="LaButti K."/>
            <person name="Lindquist E.A."/>
            <person name="Lipzen A."/>
            <person name="Lundell T."/>
            <person name="Morin E."/>
            <person name="Murat C."/>
            <person name="Riley R."/>
            <person name="Ohm R."/>
            <person name="Sun H."/>
            <person name="Tunlid A."/>
            <person name="Henrissat B."/>
            <person name="Grigoriev I.V."/>
            <person name="Hibbett D.S."/>
            <person name="Martin F."/>
        </authorList>
    </citation>
    <scope>NUCLEOTIDE SEQUENCE [LARGE SCALE GENOMIC DNA]</scope>
    <source>
        <strain evidence="2">FD-334 SS-4</strain>
    </source>
</reference>
<dbReference type="Proteomes" id="UP000054270">
    <property type="component" value="Unassembled WGS sequence"/>
</dbReference>
<dbReference type="InterPro" id="IPR038765">
    <property type="entry name" value="Papain-like_cys_pep_sf"/>
</dbReference>
<organism evidence="1 2">
    <name type="scientific">Hypholoma sublateritium (strain FD-334 SS-4)</name>
    <dbReference type="NCBI Taxonomy" id="945553"/>
    <lineage>
        <taxon>Eukaryota</taxon>
        <taxon>Fungi</taxon>
        <taxon>Dikarya</taxon>
        <taxon>Basidiomycota</taxon>
        <taxon>Agaricomycotina</taxon>
        <taxon>Agaricomycetes</taxon>
        <taxon>Agaricomycetidae</taxon>
        <taxon>Agaricales</taxon>
        <taxon>Agaricineae</taxon>
        <taxon>Strophariaceae</taxon>
        <taxon>Hypholoma</taxon>
    </lineage>
</organism>
<protein>
    <submittedName>
        <fullName evidence="1">Uncharacterized protein</fullName>
    </submittedName>
</protein>
<proteinExistence type="predicted"/>